<evidence type="ECO:0000256" key="1">
    <source>
        <dbReference type="SAM" id="MobiDB-lite"/>
    </source>
</evidence>
<sequence>MPFDTRMAQLSPGNVGQFSDKLETIRRWQLQQQAPSQQPSSFSTMDKSDKSGNGDSSWTSILSEEISHLDLGEAESSTSPDTNRMLTKCHELYEKNTCVDPHEANVFAQTLSTFLNGWNNDVRPTNRLPLDPDDLQFVLCRNWNVHDNWTLILLESNAAVTNRVIVGGESLERCWAVYEFQKVVEGLLWEKLQESSPRALIC</sequence>
<evidence type="ECO:0000313" key="2">
    <source>
        <dbReference type="EMBL" id="KAF2111570.1"/>
    </source>
</evidence>
<evidence type="ECO:0000313" key="3">
    <source>
        <dbReference type="Proteomes" id="UP000799770"/>
    </source>
</evidence>
<protein>
    <submittedName>
        <fullName evidence="2">Uncharacterized protein</fullName>
    </submittedName>
</protein>
<dbReference type="EMBL" id="ML977334">
    <property type="protein sequence ID" value="KAF2111570.1"/>
    <property type="molecule type" value="Genomic_DNA"/>
</dbReference>
<feature type="compositionally biased region" description="Low complexity" evidence="1">
    <location>
        <begin position="29"/>
        <end position="43"/>
    </location>
</feature>
<dbReference type="Proteomes" id="UP000799770">
    <property type="component" value="Unassembled WGS sequence"/>
</dbReference>
<dbReference type="AlphaFoldDB" id="A0A6A5YWV4"/>
<accession>A0A6A5YWV4</accession>
<feature type="region of interest" description="Disordered" evidence="1">
    <location>
        <begin position="29"/>
        <end position="57"/>
    </location>
</feature>
<proteinExistence type="predicted"/>
<organism evidence="2 3">
    <name type="scientific">Lophiotrema nucula</name>
    <dbReference type="NCBI Taxonomy" id="690887"/>
    <lineage>
        <taxon>Eukaryota</taxon>
        <taxon>Fungi</taxon>
        <taxon>Dikarya</taxon>
        <taxon>Ascomycota</taxon>
        <taxon>Pezizomycotina</taxon>
        <taxon>Dothideomycetes</taxon>
        <taxon>Pleosporomycetidae</taxon>
        <taxon>Pleosporales</taxon>
        <taxon>Lophiotremataceae</taxon>
        <taxon>Lophiotrema</taxon>
    </lineage>
</organism>
<reference evidence="2" key="1">
    <citation type="journal article" date="2020" name="Stud. Mycol.">
        <title>101 Dothideomycetes genomes: a test case for predicting lifestyles and emergence of pathogens.</title>
        <authorList>
            <person name="Haridas S."/>
            <person name="Albert R."/>
            <person name="Binder M."/>
            <person name="Bloem J."/>
            <person name="Labutti K."/>
            <person name="Salamov A."/>
            <person name="Andreopoulos B."/>
            <person name="Baker S."/>
            <person name="Barry K."/>
            <person name="Bills G."/>
            <person name="Bluhm B."/>
            <person name="Cannon C."/>
            <person name="Castanera R."/>
            <person name="Culley D."/>
            <person name="Daum C."/>
            <person name="Ezra D."/>
            <person name="Gonzalez J."/>
            <person name="Henrissat B."/>
            <person name="Kuo A."/>
            <person name="Liang C."/>
            <person name="Lipzen A."/>
            <person name="Lutzoni F."/>
            <person name="Magnuson J."/>
            <person name="Mondo S."/>
            <person name="Nolan M."/>
            <person name="Ohm R."/>
            <person name="Pangilinan J."/>
            <person name="Park H.-J."/>
            <person name="Ramirez L."/>
            <person name="Alfaro M."/>
            <person name="Sun H."/>
            <person name="Tritt A."/>
            <person name="Yoshinaga Y."/>
            <person name="Zwiers L.-H."/>
            <person name="Turgeon B."/>
            <person name="Goodwin S."/>
            <person name="Spatafora J."/>
            <person name="Crous P."/>
            <person name="Grigoriev I."/>
        </authorList>
    </citation>
    <scope>NUCLEOTIDE SEQUENCE</scope>
    <source>
        <strain evidence="2">CBS 627.86</strain>
    </source>
</reference>
<keyword evidence="3" id="KW-1185">Reference proteome</keyword>
<gene>
    <name evidence="2" type="ORF">BDV96DRAFT_650126</name>
</gene>
<name>A0A6A5YWV4_9PLEO</name>